<keyword evidence="1" id="KW-0472">Membrane</keyword>
<keyword evidence="1" id="KW-0812">Transmembrane</keyword>
<protein>
    <submittedName>
        <fullName evidence="2">Uncharacterized protein</fullName>
    </submittedName>
</protein>
<dbReference type="EMBL" id="KV001749">
    <property type="protein sequence ID" value="KZV38706.1"/>
    <property type="molecule type" value="Genomic_DNA"/>
</dbReference>
<evidence type="ECO:0000256" key="1">
    <source>
        <dbReference type="SAM" id="Phobius"/>
    </source>
</evidence>
<reference evidence="2 3" key="1">
    <citation type="journal article" date="2015" name="Proc. Natl. Acad. Sci. U.S.A.">
        <title>The resurrection genome of Boea hygrometrica: A blueprint for survival of dehydration.</title>
        <authorList>
            <person name="Xiao L."/>
            <person name="Yang G."/>
            <person name="Zhang L."/>
            <person name="Yang X."/>
            <person name="Zhao S."/>
            <person name="Ji Z."/>
            <person name="Zhou Q."/>
            <person name="Hu M."/>
            <person name="Wang Y."/>
            <person name="Chen M."/>
            <person name="Xu Y."/>
            <person name="Jin H."/>
            <person name="Xiao X."/>
            <person name="Hu G."/>
            <person name="Bao F."/>
            <person name="Hu Y."/>
            <person name="Wan P."/>
            <person name="Li L."/>
            <person name="Deng X."/>
            <person name="Kuang T."/>
            <person name="Xiang C."/>
            <person name="Zhu J.K."/>
            <person name="Oliver M.J."/>
            <person name="He Y."/>
        </authorList>
    </citation>
    <scope>NUCLEOTIDE SEQUENCE [LARGE SCALE GENOMIC DNA]</scope>
    <source>
        <strain evidence="3">cv. XS01</strain>
    </source>
</reference>
<accession>A0A2Z7BWN9</accession>
<evidence type="ECO:0000313" key="2">
    <source>
        <dbReference type="EMBL" id="KZV38706.1"/>
    </source>
</evidence>
<organism evidence="2 3">
    <name type="scientific">Dorcoceras hygrometricum</name>
    <dbReference type="NCBI Taxonomy" id="472368"/>
    <lineage>
        <taxon>Eukaryota</taxon>
        <taxon>Viridiplantae</taxon>
        <taxon>Streptophyta</taxon>
        <taxon>Embryophyta</taxon>
        <taxon>Tracheophyta</taxon>
        <taxon>Spermatophyta</taxon>
        <taxon>Magnoliopsida</taxon>
        <taxon>eudicotyledons</taxon>
        <taxon>Gunneridae</taxon>
        <taxon>Pentapetalae</taxon>
        <taxon>asterids</taxon>
        <taxon>lamiids</taxon>
        <taxon>Lamiales</taxon>
        <taxon>Gesneriaceae</taxon>
        <taxon>Didymocarpoideae</taxon>
        <taxon>Trichosporeae</taxon>
        <taxon>Loxocarpinae</taxon>
        <taxon>Dorcoceras</taxon>
    </lineage>
</organism>
<keyword evidence="1" id="KW-1133">Transmembrane helix</keyword>
<name>A0A2Z7BWN9_9LAMI</name>
<dbReference type="Proteomes" id="UP000250235">
    <property type="component" value="Unassembled WGS sequence"/>
</dbReference>
<sequence length="472" mass="53958">MSFRCCVWYQLVESRVCVSSGCSAEADVNAGQNSCSSKRKRRRLDVATDCPTARDLFVTVACCWYLASVAIRFDDVSGATSFGLVATLRFEVATGTSREKRCIVLFLRLDTQQLVVRIAYPVRRLLNKLVRRRFENQPLVCFAICFSVVGEISSWFLRLLVSWYLLQIFPSSVFFVSNPRALFSRELFRRISVVSGGCFARVRLLPESSGFPCGNQRVLTVAQKYKITSGIPMVTSVVRPPQSRPHYQILSTERKQCHMDRGFLRKAQPDLHPAVHVSRHRRSKCSATRIVIFCRIMDITSGPNVSHTYSYTTLGPENRAVHSRPRRTPAARESPEDQAIHYTRPTLLSSGCFPRTLYQDQVLTEASLPVRGYFPRTMSRRERILPGYVFPYLENPGMIRLSLFMQQDPRRSWRRYWPPEISAEICSSQPPSPSINTRYQARRSAFHLPAPRRPTWYLTNRARSPDVVVALG</sequence>
<keyword evidence="3" id="KW-1185">Reference proteome</keyword>
<gene>
    <name evidence="2" type="ORF">F511_32942</name>
</gene>
<proteinExistence type="predicted"/>
<evidence type="ECO:0000313" key="3">
    <source>
        <dbReference type="Proteomes" id="UP000250235"/>
    </source>
</evidence>
<dbReference type="AlphaFoldDB" id="A0A2Z7BWN9"/>
<feature type="transmembrane region" description="Helical" evidence="1">
    <location>
        <begin position="139"/>
        <end position="157"/>
    </location>
</feature>